<evidence type="ECO:0000313" key="10">
    <source>
        <dbReference type="Proteomes" id="UP000186471"/>
    </source>
</evidence>
<dbReference type="InterPro" id="IPR003838">
    <property type="entry name" value="ABC3_permease_C"/>
</dbReference>
<protein>
    <submittedName>
        <fullName evidence="9">ABC transporter permease</fullName>
    </submittedName>
</protein>
<keyword evidence="2" id="KW-1003">Cell membrane</keyword>
<dbReference type="Proteomes" id="UP000186471">
    <property type="component" value="Unassembled WGS sequence"/>
</dbReference>
<evidence type="ECO:0000259" key="8">
    <source>
        <dbReference type="Pfam" id="PF02687"/>
    </source>
</evidence>
<feature type="transmembrane region" description="Helical" evidence="7">
    <location>
        <begin position="432"/>
        <end position="459"/>
    </location>
</feature>
<evidence type="ECO:0000256" key="2">
    <source>
        <dbReference type="ARBA" id="ARBA00022475"/>
    </source>
</evidence>
<evidence type="ECO:0000256" key="3">
    <source>
        <dbReference type="ARBA" id="ARBA00022692"/>
    </source>
</evidence>
<feature type="transmembrane region" description="Helical" evidence="7">
    <location>
        <begin position="261"/>
        <end position="283"/>
    </location>
</feature>
<comment type="subcellular location">
    <subcellularLocation>
        <location evidence="1">Cell membrane</location>
        <topology evidence="1">Multi-pass membrane protein</topology>
    </subcellularLocation>
</comment>
<keyword evidence="4 7" id="KW-1133">Transmembrane helix</keyword>
<dbReference type="Pfam" id="PF02687">
    <property type="entry name" value="FtsX"/>
    <property type="match status" value="2"/>
</dbReference>
<evidence type="ECO:0000256" key="5">
    <source>
        <dbReference type="ARBA" id="ARBA00023136"/>
    </source>
</evidence>
<feature type="transmembrane region" description="Helical" evidence="7">
    <location>
        <begin position="399"/>
        <end position="420"/>
    </location>
</feature>
<accession>A0A1Q8V758</accession>
<reference evidence="9 10" key="1">
    <citation type="submission" date="2016-12" db="EMBL/GenBank/DDBJ databases">
        <title>Genomic comparison of strains in the 'Actinomyces naeslundii' group.</title>
        <authorList>
            <person name="Mughal S.R."/>
            <person name="Do T."/>
            <person name="Gilbert S.C."/>
            <person name="Witherden E.A."/>
            <person name="Didelot X."/>
            <person name="Beighton D."/>
        </authorList>
    </citation>
    <scope>NUCLEOTIDE SEQUENCE [LARGE SCALE GENOMIC DNA]</scope>
    <source>
        <strain evidence="9 10">R21091</strain>
    </source>
</reference>
<organism evidence="9 10">
    <name type="scientific">Actinomyces oris</name>
    <dbReference type="NCBI Taxonomy" id="544580"/>
    <lineage>
        <taxon>Bacteria</taxon>
        <taxon>Bacillati</taxon>
        <taxon>Actinomycetota</taxon>
        <taxon>Actinomycetes</taxon>
        <taxon>Actinomycetales</taxon>
        <taxon>Actinomycetaceae</taxon>
        <taxon>Actinomyces</taxon>
    </lineage>
</organism>
<dbReference type="OrthoDB" id="9780560at2"/>
<evidence type="ECO:0000256" key="1">
    <source>
        <dbReference type="ARBA" id="ARBA00004651"/>
    </source>
</evidence>
<comment type="caution">
    <text evidence="9">The sequence shown here is derived from an EMBL/GenBank/DDBJ whole genome shotgun (WGS) entry which is preliminary data.</text>
</comment>
<dbReference type="GO" id="GO:0005886">
    <property type="term" value="C:plasma membrane"/>
    <property type="evidence" value="ECO:0007669"/>
    <property type="project" value="UniProtKB-SubCell"/>
</dbReference>
<dbReference type="InterPro" id="IPR050250">
    <property type="entry name" value="Macrolide_Exporter_MacB"/>
</dbReference>
<keyword evidence="3 7" id="KW-0812">Transmembrane</keyword>
<dbReference type="PANTHER" id="PTHR30572">
    <property type="entry name" value="MEMBRANE COMPONENT OF TRANSPORTER-RELATED"/>
    <property type="match status" value="1"/>
</dbReference>
<proteinExistence type="inferred from homology"/>
<dbReference type="PANTHER" id="PTHR30572:SF4">
    <property type="entry name" value="ABC TRANSPORTER PERMEASE YTRF"/>
    <property type="match status" value="1"/>
</dbReference>
<keyword evidence="5 7" id="KW-0472">Membrane</keyword>
<comment type="similarity">
    <text evidence="6">Belongs to the ABC-4 integral membrane protein family.</text>
</comment>
<feature type="transmembrane region" description="Helical" evidence="7">
    <location>
        <begin position="309"/>
        <end position="333"/>
    </location>
</feature>
<name>A0A1Q8V758_9ACTO</name>
<evidence type="ECO:0000313" key="9">
    <source>
        <dbReference type="EMBL" id="OLO43928.1"/>
    </source>
</evidence>
<feature type="transmembrane region" description="Helical" evidence="7">
    <location>
        <begin position="697"/>
        <end position="720"/>
    </location>
</feature>
<sequence>MPALLDLRRTAAALVAVAMSAALIAFAFIVSDSVRTKITENARASVGDADVVVLADPRDDTAGGRISEQAVQKVSALAGVASVRPYVEGGVQVDRSGANQGGGLVVLNVPELTGSTRLVEGRLPRADNEIAVSPSLMKRQEGLGVGSDLTVKASEDASSTTVNVVGVVQPGADITRYDTDSTPYIFATGQAQAAMGLPNDPAVLYVTAREGTSDKELLGSVTEALAAAQPSAQAYTASDIITMRAESADAAGSRTINLLQIIAPVCVVVSGIVIATTFTTLMARQTRQIGLLRCVGATRSQVVGSVLRTAVVTGLAGSVAGAVVGAVVAVPVIRSGLIEGVEPRHLTISWTSFALATLVGTVVTLVSVLRPARQATQVSPLVALTGQTAGQESLSRRRVAAAVAGAVVAVLGLGLIQGGVAWRVLQMIGTGAVMAVLGIILALPLLVVGTCRLVGSVCGQVRRPILHLAARNLARNPGRAAATTASLLVSVAVAAAMSSGLSSVASSLQAYAGYNTPVDITVGELSADQDPSSTVTKIAALDGVESVVSVPWLEVKMTGGRQNGQEESLNVAAVDKEKVSPILRSREALETLDDQTLILSRIYNIPDGTTVTLTGSAGSVDLTVRVGEGLGAAVTPAVADQLVGNAPTASILWVRTSGDGSDQAPVSAVRQAVAGTGLYVADSQESRTGFTDQVRQVSIAIGAMLVFTLFIALSGLANTINVSVLERTREIGVLRATGAQRNEIRRLLITEALLSALLGGTIGILLGCGVGIAGAAALLKTDSGSFLTLQVPWLILTLVGILLAAAAVGVLASLRPAENASRIPPVQALAQD</sequence>
<feature type="transmembrane region" description="Helical" evidence="7">
    <location>
        <begin position="791"/>
        <end position="814"/>
    </location>
</feature>
<dbReference type="AlphaFoldDB" id="A0A1Q8V758"/>
<feature type="domain" description="ABC3 transporter permease C-terminal" evidence="8">
    <location>
        <begin position="264"/>
        <end position="380"/>
    </location>
</feature>
<evidence type="ECO:0000256" key="6">
    <source>
        <dbReference type="ARBA" id="ARBA00038076"/>
    </source>
</evidence>
<dbReference type="EMBL" id="MSKK01000054">
    <property type="protein sequence ID" value="OLO43928.1"/>
    <property type="molecule type" value="Genomic_DNA"/>
</dbReference>
<feature type="transmembrane region" description="Helical" evidence="7">
    <location>
        <begin position="348"/>
        <end position="369"/>
    </location>
</feature>
<evidence type="ECO:0000256" key="7">
    <source>
        <dbReference type="SAM" id="Phobius"/>
    </source>
</evidence>
<dbReference type="GO" id="GO:0022857">
    <property type="term" value="F:transmembrane transporter activity"/>
    <property type="evidence" value="ECO:0007669"/>
    <property type="project" value="TreeGrafter"/>
</dbReference>
<dbReference type="RefSeq" id="WP_075412435.1">
    <property type="nucleotide sequence ID" value="NZ_MSKK01000054.1"/>
</dbReference>
<evidence type="ECO:0000256" key="4">
    <source>
        <dbReference type="ARBA" id="ARBA00022989"/>
    </source>
</evidence>
<feature type="transmembrane region" description="Helical" evidence="7">
    <location>
        <begin position="480"/>
        <end position="501"/>
    </location>
</feature>
<feature type="transmembrane region" description="Helical" evidence="7">
    <location>
        <begin position="12"/>
        <end position="30"/>
    </location>
</feature>
<feature type="transmembrane region" description="Helical" evidence="7">
    <location>
        <begin position="752"/>
        <end position="779"/>
    </location>
</feature>
<gene>
    <name evidence="9" type="ORF">BKH31_11725</name>
</gene>
<feature type="domain" description="ABC3 transporter permease C-terminal" evidence="8">
    <location>
        <begin position="703"/>
        <end position="823"/>
    </location>
</feature>